<feature type="transmembrane region" description="Helical" evidence="1">
    <location>
        <begin position="185"/>
        <end position="207"/>
    </location>
</feature>
<dbReference type="Pfam" id="PF22564">
    <property type="entry name" value="HAAS"/>
    <property type="match status" value="1"/>
</dbReference>
<feature type="transmembrane region" description="Helical" evidence="1">
    <location>
        <begin position="125"/>
        <end position="148"/>
    </location>
</feature>
<keyword evidence="3" id="KW-1185">Reference proteome</keyword>
<feature type="transmembrane region" description="Helical" evidence="1">
    <location>
        <begin position="294"/>
        <end position="312"/>
    </location>
</feature>
<feature type="transmembrane region" description="Helical" evidence="1">
    <location>
        <begin position="93"/>
        <end position="113"/>
    </location>
</feature>
<proteinExistence type="predicted"/>
<accession>A0ABV9PSG5</accession>
<feature type="transmembrane region" description="Helical" evidence="1">
    <location>
        <begin position="254"/>
        <end position="274"/>
    </location>
</feature>
<comment type="caution">
    <text evidence="2">The sequence shown here is derived from an EMBL/GenBank/DDBJ whole genome shotgun (WGS) entry which is preliminary data.</text>
</comment>
<feature type="transmembrane region" description="Helical" evidence="1">
    <location>
        <begin position="227"/>
        <end position="245"/>
    </location>
</feature>
<keyword evidence="1" id="KW-0472">Membrane</keyword>
<evidence type="ECO:0000256" key="1">
    <source>
        <dbReference type="SAM" id="Phobius"/>
    </source>
</evidence>
<sequence length="323" mass="34414">MTALTDRYITEVVRRLPENQRGDIATEIAAIIEDMTAAELGSAVAPAADPNAAERAVLARLGDPAALACRYSGQRQYLIGPGTYPVWVRVLRWLLPVVGVIAALANGIVYVATTTEPELGGLIGRVVGGVVPALLGVFATWTIIIAIVERSTPDGTPGPFAPSPDWDPATLEAAPPRTETRVDAIVSLIVLAILAAVPFIPSTFLYIGHLNNGEPLINPGLPTAWLAGYLILLAALALVQVWLLVQPGARRGRLAVEVAVDVAFGVFLTALVLIQGQVIHPDLVATDADGTTTAIRWVVIIAIWAIVVWDQVETLRAYRREAR</sequence>
<evidence type="ECO:0000313" key="3">
    <source>
        <dbReference type="Proteomes" id="UP001595836"/>
    </source>
</evidence>
<dbReference type="Proteomes" id="UP001595836">
    <property type="component" value="Unassembled WGS sequence"/>
</dbReference>
<protein>
    <submittedName>
        <fullName evidence="2">Uncharacterized protein</fullName>
    </submittedName>
</protein>
<dbReference type="RefSeq" id="WP_344992316.1">
    <property type="nucleotide sequence ID" value="NZ_BAABCD010000019.1"/>
</dbReference>
<keyword evidence="1" id="KW-1133">Transmembrane helix</keyword>
<reference evidence="3" key="1">
    <citation type="journal article" date="2019" name="Int. J. Syst. Evol. Microbiol.">
        <title>The Global Catalogue of Microorganisms (GCM) 10K type strain sequencing project: providing services to taxonomists for standard genome sequencing and annotation.</title>
        <authorList>
            <consortium name="The Broad Institute Genomics Platform"/>
            <consortium name="The Broad Institute Genome Sequencing Center for Infectious Disease"/>
            <person name="Wu L."/>
            <person name="Ma J."/>
        </authorList>
    </citation>
    <scope>NUCLEOTIDE SEQUENCE [LARGE SCALE GENOMIC DNA]</scope>
    <source>
        <strain evidence="3">JCM 11882</strain>
    </source>
</reference>
<gene>
    <name evidence="2" type="ORF">ACFO7U_06480</name>
</gene>
<dbReference type="EMBL" id="JBHSHP010000018">
    <property type="protein sequence ID" value="MFC4754423.1"/>
    <property type="molecule type" value="Genomic_DNA"/>
</dbReference>
<organism evidence="2 3">
    <name type="scientific">Dietzia aurantiaca</name>
    <dbReference type="NCBI Taxonomy" id="983873"/>
    <lineage>
        <taxon>Bacteria</taxon>
        <taxon>Bacillati</taxon>
        <taxon>Actinomycetota</taxon>
        <taxon>Actinomycetes</taxon>
        <taxon>Mycobacteriales</taxon>
        <taxon>Dietziaceae</taxon>
        <taxon>Dietzia</taxon>
    </lineage>
</organism>
<keyword evidence="1" id="KW-0812">Transmembrane</keyword>
<name>A0ABV9PSG5_9ACTN</name>
<evidence type="ECO:0000313" key="2">
    <source>
        <dbReference type="EMBL" id="MFC4754423.1"/>
    </source>
</evidence>